<dbReference type="PANTHER" id="PTHR46323">
    <property type="entry name" value="BETA-GALACTOSIDASE"/>
    <property type="match status" value="1"/>
</dbReference>
<dbReference type="PROSITE" id="PS00719">
    <property type="entry name" value="GLYCOSYL_HYDROL_F2_1"/>
    <property type="match status" value="1"/>
</dbReference>
<feature type="domain" description="Beta galactosidase small chain/" evidence="9">
    <location>
        <begin position="741"/>
        <end position="1011"/>
    </location>
</feature>
<comment type="similarity">
    <text evidence="2 8">Belongs to the glycosyl hydrolase 2 family.</text>
</comment>
<dbReference type="InterPro" id="IPR036156">
    <property type="entry name" value="Beta-gal/glucu_dom_sf"/>
</dbReference>
<dbReference type="InterPro" id="IPR006102">
    <property type="entry name" value="Ig-like_GH2"/>
</dbReference>
<dbReference type="SUPFAM" id="SSF74650">
    <property type="entry name" value="Galactose mutarotase-like"/>
    <property type="match status" value="1"/>
</dbReference>
<dbReference type="FunFam" id="2.60.40.10:FF:000680">
    <property type="entry name" value="Beta-galactosidase"/>
    <property type="match status" value="1"/>
</dbReference>
<evidence type="ECO:0000313" key="10">
    <source>
        <dbReference type="EMBL" id="MBB6673382.1"/>
    </source>
</evidence>
<dbReference type="Pfam" id="PF02836">
    <property type="entry name" value="Glyco_hydro_2_C"/>
    <property type="match status" value="1"/>
</dbReference>
<evidence type="ECO:0000256" key="2">
    <source>
        <dbReference type="ARBA" id="ARBA00007401"/>
    </source>
</evidence>
<dbReference type="GO" id="GO:0009341">
    <property type="term" value="C:beta-galactosidase complex"/>
    <property type="evidence" value="ECO:0007669"/>
    <property type="project" value="InterPro"/>
</dbReference>
<organism evidence="10 11">
    <name type="scientific">Cohnella nanjingensis</name>
    <dbReference type="NCBI Taxonomy" id="1387779"/>
    <lineage>
        <taxon>Bacteria</taxon>
        <taxon>Bacillati</taxon>
        <taxon>Bacillota</taxon>
        <taxon>Bacilli</taxon>
        <taxon>Bacillales</taxon>
        <taxon>Paenibacillaceae</taxon>
        <taxon>Cohnella</taxon>
    </lineage>
</organism>
<evidence type="ECO:0000256" key="4">
    <source>
        <dbReference type="ARBA" id="ARBA00013303"/>
    </source>
</evidence>
<keyword evidence="11" id="KW-1185">Reference proteome</keyword>
<dbReference type="Pfam" id="PF02929">
    <property type="entry name" value="Bgal_small_N"/>
    <property type="match status" value="1"/>
</dbReference>
<dbReference type="Proteomes" id="UP000547209">
    <property type="component" value="Unassembled WGS sequence"/>
</dbReference>
<comment type="caution">
    <text evidence="10">The sequence shown here is derived from an EMBL/GenBank/DDBJ whole genome shotgun (WGS) entry which is preliminary data.</text>
</comment>
<evidence type="ECO:0000313" key="11">
    <source>
        <dbReference type="Proteomes" id="UP000547209"/>
    </source>
</evidence>
<name>A0A7X0RTF8_9BACL</name>
<dbReference type="EC" id="3.2.1.23" evidence="3 8"/>
<evidence type="ECO:0000256" key="3">
    <source>
        <dbReference type="ARBA" id="ARBA00012756"/>
    </source>
</evidence>
<dbReference type="SUPFAM" id="SSF49303">
    <property type="entry name" value="beta-Galactosidase/glucuronidase domain"/>
    <property type="match status" value="2"/>
</dbReference>
<dbReference type="PROSITE" id="PS00608">
    <property type="entry name" value="GLYCOSYL_HYDROL_F2_2"/>
    <property type="match status" value="1"/>
</dbReference>
<dbReference type="InterPro" id="IPR014718">
    <property type="entry name" value="GH-type_carb-bd"/>
</dbReference>
<evidence type="ECO:0000256" key="8">
    <source>
        <dbReference type="RuleBase" id="RU361154"/>
    </source>
</evidence>
<dbReference type="InterPro" id="IPR006101">
    <property type="entry name" value="Glyco_hydro_2"/>
</dbReference>
<dbReference type="InterPro" id="IPR011013">
    <property type="entry name" value="Gal_mutarotase_sf_dom"/>
</dbReference>
<gene>
    <name evidence="10" type="ORF">H7C19_22135</name>
</gene>
<dbReference type="SMART" id="SM01038">
    <property type="entry name" value="Bgal_small_N"/>
    <property type="match status" value="1"/>
</dbReference>
<dbReference type="InterPro" id="IPR050347">
    <property type="entry name" value="Bact_Beta-galactosidase"/>
</dbReference>
<dbReference type="InterPro" id="IPR023230">
    <property type="entry name" value="Glyco_hydro_2_CS"/>
</dbReference>
<dbReference type="Pfam" id="PF02837">
    <property type="entry name" value="Glyco_hydro_2_N"/>
    <property type="match status" value="1"/>
</dbReference>
<comment type="catalytic activity">
    <reaction evidence="1 8">
        <text>Hydrolysis of terminal non-reducing beta-D-galactose residues in beta-D-galactosides.</text>
        <dbReference type="EC" id="3.2.1.23"/>
    </reaction>
</comment>
<dbReference type="SUPFAM" id="SSF51445">
    <property type="entry name" value="(Trans)glycosidases"/>
    <property type="match status" value="1"/>
</dbReference>
<evidence type="ECO:0000256" key="5">
    <source>
        <dbReference type="ARBA" id="ARBA00022801"/>
    </source>
</evidence>
<protein>
    <recommendedName>
        <fullName evidence="4 8">Beta-galactosidase</fullName>
        <ecNumber evidence="3 8">3.2.1.23</ecNumber>
    </recommendedName>
    <alternativeName>
        <fullName evidence="7 8">Lactase</fullName>
    </alternativeName>
</protein>
<dbReference type="Gene3D" id="2.60.40.10">
    <property type="entry name" value="Immunoglobulins"/>
    <property type="match status" value="2"/>
</dbReference>
<evidence type="ECO:0000259" key="9">
    <source>
        <dbReference type="SMART" id="SM01038"/>
    </source>
</evidence>
<evidence type="ECO:0000256" key="1">
    <source>
        <dbReference type="ARBA" id="ARBA00001412"/>
    </source>
</evidence>
<dbReference type="Gene3D" id="3.20.20.80">
    <property type="entry name" value="Glycosidases"/>
    <property type="match status" value="1"/>
</dbReference>
<proteinExistence type="inferred from homology"/>
<evidence type="ECO:0000256" key="6">
    <source>
        <dbReference type="ARBA" id="ARBA00023295"/>
    </source>
</evidence>
<dbReference type="InterPro" id="IPR013783">
    <property type="entry name" value="Ig-like_fold"/>
</dbReference>
<dbReference type="InterPro" id="IPR006104">
    <property type="entry name" value="Glyco_hydro_2_N"/>
</dbReference>
<dbReference type="PANTHER" id="PTHR46323:SF2">
    <property type="entry name" value="BETA-GALACTOSIDASE"/>
    <property type="match status" value="1"/>
</dbReference>
<keyword evidence="5 8" id="KW-0378">Hydrolase</keyword>
<dbReference type="AlphaFoldDB" id="A0A7X0RTF8"/>
<sequence>MDAHATFITHGSLEEALAGEREKSASYLSLNGAWKFFWAENPDKRARGFEAPSYDCAGWDEIPVPSHWQLQGYDYPQYTNIRYPWSEREPIEPPFAPTVYNPVGSYVRTFAVPEGWAGQPVFISFQGVESAFYVWLNGELVGYSEDTFTPADFDLTPYLIEGENKLAVEVYRWCDGSWLEDQDFWRLSGIFRDVYLYTAPKTHIYDFAVRTGLDDDFQDAELQVKLRLDNYFAQDAGSVTISAELYDADRKPALASPLRIEAAVGTAESREAAGAVRVSRPLKWSAEQPNLYTLVLTLRDAQGEALQFASCKVGFRRFEIAADGLMRINGERVVFKGVNRHEFSCDTGRALSVADMVKDILLMKRHNINAVRTSHYPNHPKWYELCDEYGLYVIDETNLETHGSWQYGDSEENDARSVPASKPEWTANVIDRCNSMLQRDKNHPSIVIWSLGNESWGGDNFVKMHDYLREQDPTRVVHYEGIFHCRKWESASDVESQMYTKPQDIETYATSHPGRPRKPFILCEYSHAMGNSNGNLFKYADLFDRYPVLQGGFIWDWADQAIRTKRPNGKPFLAYGGDFGESPHDGNFSGNGLLFADRTVTPKLLETKACYQNVRFDAADLREGRFTLTNKFLFTDLSAYDLVWRTTASGVPVLEGRTAIQAAPGQSAAVDLSEAYPTRAARGEEYLLTLSVVLREDTAWATTGHEIAFGQFELPLAHEPFLDEQHPQGPVKVRDQGGNLTVEGDRFELRFDTGTGDLVSYLLGGEERLLAAPAPNFWRAHTDNDKGNGLPARSAVWREAGAGRKLRSFGWERTNDGVAVTADFELPTTPVSACAMSYRVHGDGSVDVALTLQPGEGLPEIPEYGVLIAMDAAYDRVSWYGKGPHENYWDRSRGAKVGRYEGLVKEQVTPYLRPQESGNKTEVRSASVANAAGGGLRFEGAPRFEWNASPYLPQELEDYSHHDLLPEPSRTVVRIIGRQMGVGGDDSWGAPTHPEFTLYANRTYFVAFRMKAVE</sequence>
<dbReference type="EMBL" id="JACJVP010000038">
    <property type="protein sequence ID" value="MBB6673382.1"/>
    <property type="molecule type" value="Genomic_DNA"/>
</dbReference>
<accession>A0A7X0RTF8</accession>
<dbReference type="Pfam" id="PF00703">
    <property type="entry name" value="Glyco_hydro_2"/>
    <property type="match status" value="1"/>
</dbReference>
<dbReference type="InterPro" id="IPR006103">
    <property type="entry name" value="Glyco_hydro_2_cat"/>
</dbReference>
<evidence type="ECO:0000256" key="7">
    <source>
        <dbReference type="ARBA" id="ARBA00032230"/>
    </source>
</evidence>
<dbReference type="GO" id="GO:0030246">
    <property type="term" value="F:carbohydrate binding"/>
    <property type="evidence" value="ECO:0007669"/>
    <property type="project" value="InterPro"/>
</dbReference>
<dbReference type="InterPro" id="IPR032312">
    <property type="entry name" value="LacZ_4"/>
</dbReference>
<dbReference type="GO" id="GO:0005990">
    <property type="term" value="P:lactose catabolic process"/>
    <property type="evidence" value="ECO:0007669"/>
    <property type="project" value="TreeGrafter"/>
</dbReference>
<dbReference type="InterPro" id="IPR008979">
    <property type="entry name" value="Galactose-bd-like_sf"/>
</dbReference>
<dbReference type="Gene3D" id="2.60.120.260">
    <property type="entry name" value="Galactose-binding domain-like"/>
    <property type="match status" value="1"/>
</dbReference>
<dbReference type="Gene3D" id="2.70.98.10">
    <property type="match status" value="1"/>
</dbReference>
<dbReference type="InterPro" id="IPR023232">
    <property type="entry name" value="Glyco_hydro_2_AS"/>
</dbReference>
<dbReference type="InterPro" id="IPR004199">
    <property type="entry name" value="B-gal_small/dom_5"/>
</dbReference>
<reference evidence="10 11" key="1">
    <citation type="submission" date="2020-08" db="EMBL/GenBank/DDBJ databases">
        <title>Cohnella phylogeny.</title>
        <authorList>
            <person name="Dunlap C."/>
        </authorList>
    </citation>
    <scope>NUCLEOTIDE SEQUENCE [LARGE SCALE GENOMIC DNA]</scope>
    <source>
        <strain evidence="10 11">DSM 28246</strain>
    </source>
</reference>
<dbReference type="PRINTS" id="PR00132">
    <property type="entry name" value="GLHYDRLASE2"/>
</dbReference>
<dbReference type="GO" id="GO:0004565">
    <property type="term" value="F:beta-galactosidase activity"/>
    <property type="evidence" value="ECO:0007669"/>
    <property type="project" value="UniProtKB-EC"/>
</dbReference>
<dbReference type="SUPFAM" id="SSF49785">
    <property type="entry name" value="Galactose-binding domain-like"/>
    <property type="match status" value="1"/>
</dbReference>
<dbReference type="Pfam" id="PF16353">
    <property type="entry name" value="LacZ_4"/>
    <property type="match status" value="1"/>
</dbReference>
<keyword evidence="6 8" id="KW-0326">Glycosidase</keyword>
<dbReference type="InterPro" id="IPR017853">
    <property type="entry name" value="GH"/>
</dbReference>